<keyword evidence="4" id="KW-1185">Reference proteome</keyword>
<evidence type="ECO:0000313" key="3">
    <source>
        <dbReference type="EMBL" id="KAF2904122.1"/>
    </source>
</evidence>
<feature type="domain" description="HTH psq-type" evidence="2">
    <location>
        <begin position="15"/>
        <end position="51"/>
    </location>
</feature>
<protein>
    <recommendedName>
        <fullName evidence="2">HTH psq-type domain-containing protein</fullName>
    </recommendedName>
</protein>
<organism evidence="3 4">
    <name type="scientific">Ignelater luminosus</name>
    <name type="common">Cucubano</name>
    <name type="synonym">Pyrophorus luminosus</name>
    <dbReference type="NCBI Taxonomy" id="2038154"/>
    <lineage>
        <taxon>Eukaryota</taxon>
        <taxon>Metazoa</taxon>
        <taxon>Ecdysozoa</taxon>
        <taxon>Arthropoda</taxon>
        <taxon>Hexapoda</taxon>
        <taxon>Insecta</taxon>
        <taxon>Pterygota</taxon>
        <taxon>Neoptera</taxon>
        <taxon>Endopterygota</taxon>
        <taxon>Coleoptera</taxon>
        <taxon>Polyphaga</taxon>
        <taxon>Elateriformia</taxon>
        <taxon>Elateroidea</taxon>
        <taxon>Elateridae</taxon>
        <taxon>Agrypninae</taxon>
        <taxon>Pyrophorini</taxon>
        <taxon>Ignelater</taxon>
    </lineage>
</organism>
<dbReference type="GO" id="GO:0005634">
    <property type="term" value="C:nucleus"/>
    <property type="evidence" value="ECO:0007669"/>
    <property type="project" value="UniProtKB-SubCell"/>
</dbReference>
<dbReference type="Pfam" id="PF05225">
    <property type="entry name" value="HTH_psq"/>
    <property type="match status" value="1"/>
</dbReference>
<accession>A0A8K0GJM5</accession>
<reference evidence="3" key="1">
    <citation type="submission" date="2019-08" db="EMBL/GenBank/DDBJ databases">
        <title>The genome of the North American firefly Photinus pyralis.</title>
        <authorList>
            <consortium name="Photinus pyralis genome working group"/>
            <person name="Fallon T.R."/>
            <person name="Sander Lower S.E."/>
            <person name="Weng J.-K."/>
        </authorList>
    </citation>
    <scope>NUCLEOTIDE SEQUENCE</scope>
    <source>
        <strain evidence="3">TRF0915ILg1</strain>
        <tissue evidence="3">Whole body</tissue>
    </source>
</reference>
<evidence type="ECO:0000313" key="4">
    <source>
        <dbReference type="Proteomes" id="UP000801492"/>
    </source>
</evidence>
<name>A0A8K0GJM5_IGNLU</name>
<dbReference type="InterPro" id="IPR009057">
    <property type="entry name" value="Homeodomain-like_sf"/>
</dbReference>
<dbReference type="Proteomes" id="UP000801492">
    <property type="component" value="Unassembled WGS sequence"/>
</dbReference>
<evidence type="ECO:0000256" key="1">
    <source>
        <dbReference type="ARBA" id="ARBA00004123"/>
    </source>
</evidence>
<dbReference type="AlphaFoldDB" id="A0A8K0GJM5"/>
<dbReference type="Gene3D" id="1.10.10.60">
    <property type="entry name" value="Homeodomain-like"/>
    <property type="match status" value="1"/>
</dbReference>
<evidence type="ECO:0000259" key="2">
    <source>
        <dbReference type="Pfam" id="PF05225"/>
    </source>
</evidence>
<dbReference type="EMBL" id="VTPC01000851">
    <property type="protein sequence ID" value="KAF2904122.1"/>
    <property type="molecule type" value="Genomic_DNA"/>
</dbReference>
<comment type="subcellular location">
    <subcellularLocation>
        <location evidence="1">Nucleus</location>
    </subcellularLocation>
</comment>
<sequence>MPKVKKDCKYTKTYDEEKLQKALNEIQSGSPKKQASIKYGIPRQTLQYRLGEKFKKGFRACGLYPWNADNIDFSKCLGKIHPNSETEPPKSHMKIINNLTYETFTQIVGDKKLNKLKEGKANSNENLCLLLKISQHFNNVEISNTTNIYENDVNESIILIENRNTETSDKEHYTEKELNDMPIVLNDDNGQRNDIQLEISQRNDNENLLIRSW</sequence>
<dbReference type="GO" id="GO:0003677">
    <property type="term" value="F:DNA binding"/>
    <property type="evidence" value="ECO:0007669"/>
    <property type="project" value="InterPro"/>
</dbReference>
<dbReference type="InterPro" id="IPR007889">
    <property type="entry name" value="HTH_Psq"/>
</dbReference>
<proteinExistence type="predicted"/>
<dbReference type="OrthoDB" id="6758591at2759"/>
<comment type="caution">
    <text evidence="3">The sequence shown here is derived from an EMBL/GenBank/DDBJ whole genome shotgun (WGS) entry which is preliminary data.</text>
</comment>
<dbReference type="SUPFAM" id="SSF46689">
    <property type="entry name" value="Homeodomain-like"/>
    <property type="match status" value="1"/>
</dbReference>
<gene>
    <name evidence="3" type="ORF">ILUMI_02052</name>
</gene>